<proteinExistence type="predicted"/>
<dbReference type="InterPro" id="IPR053150">
    <property type="entry name" value="Teicoplanin_resist-assoc"/>
</dbReference>
<dbReference type="PANTHER" id="PTHR36834:SF1">
    <property type="entry name" value="INTEGRAL MEMBRANE PROTEIN"/>
    <property type="match status" value="1"/>
</dbReference>
<dbReference type="Proteomes" id="UP000003684">
    <property type="component" value="Unassembled WGS sequence"/>
</dbReference>
<protein>
    <submittedName>
        <fullName evidence="3">VanZ-like protein</fullName>
    </submittedName>
</protein>
<accession>D1YHS3</accession>
<evidence type="ECO:0000256" key="1">
    <source>
        <dbReference type="SAM" id="Phobius"/>
    </source>
</evidence>
<evidence type="ECO:0000313" key="3">
    <source>
        <dbReference type="EMBL" id="EFB63156.1"/>
    </source>
</evidence>
<reference evidence="3 4" key="1">
    <citation type="submission" date="2009-12" db="EMBL/GenBank/DDBJ databases">
        <title>Genome Sequence of Lactobacillus gasseri 224-1.</title>
        <authorList>
            <person name="Durkin A.S."/>
            <person name="Madupu R."/>
            <person name="Torralba M."/>
            <person name="Methe B."/>
            <person name="Sutton G."/>
            <person name="Strausberg R.L."/>
            <person name="Nelson K.E."/>
        </authorList>
    </citation>
    <scope>NUCLEOTIDE SEQUENCE [LARGE SCALE GENOMIC DNA]</scope>
    <source>
        <strain evidence="3 4">224-1</strain>
    </source>
</reference>
<keyword evidence="1" id="KW-0812">Transmembrane</keyword>
<feature type="transmembrane region" description="Helical" evidence="1">
    <location>
        <begin position="208"/>
        <end position="226"/>
    </location>
</feature>
<feature type="transmembrane region" description="Helical" evidence="1">
    <location>
        <begin position="93"/>
        <end position="110"/>
    </location>
</feature>
<dbReference type="Pfam" id="PF04892">
    <property type="entry name" value="VanZ"/>
    <property type="match status" value="1"/>
</dbReference>
<dbReference type="AlphaFoldDB" id="D1YHS3"/>
<feature type="domain" description="VanZ-like" evidence="2">
    <location>
        <begin position="97"/>
        <end position="225"/>
    </location>
</feature>
<sequence>MRFFNILERNVFHGELYVIIKPKLRSRLGYAFLQPLYEYIYHHYAAHINHFALIKLILYSLDKTIFYFIIFAIIRLCWLLFIRHRRTLKSEACVWLFSFYVILLLMLTVFRDTYFPWQLTFNFHRNLGDINLVFMKETLKLTQGQSMLDFFYNSLGNILWFIPFGLLFPKIIQKKSMLLTIFFGGCLSVCIEGLQFILETGVSDIDDVFFNVCGTIIGFIIYRIIYRFL</sequence>
<comment type="caution">
    <text evidence="3">The sequence shown here is derived from an EMBL/GenBank/DDBJ whole genome shotgun (WGS) entry which is preliminary data.</text>
</comment>
<keyword evidence="1" id="KW-0472">Membrane</keyword>
<feature type="transmembrane region" description="Helical" evidence="1">
    <location>
        <begin position="150"/>
        <end position="169"/>
    </location>
</feature>
<dbReference type="InterPro" id="IPR006976">
    <property type="entry name" value="VanZ-like"/>
</dbReference>
<evidence type="ECO:0000313" key="4">
    <source>
        <dbReference type="Proteomes" id="UP000003684"/>
    </source>
</evidence>
<evidence type="ECO:0000259" key="2">
    <source>
        <dbReference type="Pfam" id="PF04892"/>
    </source>
</evidence>
<feature type="transmembrane region" description="Helical" evidence="1">
    <location>
        <begin position="64"/>
        <end position="81"/>
    </location>
</feature>
<name>D1YHS3_LACGS</name>
<dbReference type="EMBL" id="ADFT01000011">
    <property type="protein sequence ID" value="EFB63156.1"/>
    <property type="molecule type" value="Genomic_DNA"/>
</dbReference>
<dbReference type="PANTHER" id="PTHR36834">
    <property type="entry name" value="MEMBRANE PROTEIN-RELATED"/>
    <property type="match status" value="1"/>
</dbReference>
<feature type="transmembrane region" description="Helical" evidence="1">
    <location>
        <begin position="176"/>
        <end position="196"/>
    </location>
</feature>
<gene>
    <name evidence="3" type="ORF">HMPREF9209_0633</name>
</gene>
<keyword evidence="1" id="KW-1133">Transmembrane helix</keyword>
<organism evidence="3 4">
    <name type="scientific">Lactobacillus gasseri 224-1</name>
    <dbReference type="NCBI Taxonomy" id="679196"/>
    <lineage>
        <taxon>Bacteria</taxon>
        <taxon>Bacillati</taxon>
        <taxon>Bacillota</taxon>
        <taxon>Bacilli</taxon>
        <taxon>Lactobacillales</taxon>
        <taxon>Lactobacillaceae</taxon>
        <taxon>Lactobacillus</taxon>
    </lineage>
</organism>